<feature type="compositionally biased region" description="Polar residues" evidence="1">
    <location>
        <begin position="107"/>
        <end position="117"/>
    </location>
</feature>
<reference evidence="2" key="2">
    <citation type="journal article" date="2022" name="Hortic Res">
        <title>The genome of Dioscorea zingiberensis sheds light on the biosynthesis, origin and evolution of the medicinally important diosgenin saponins.</title>
        <authorList>
            <person name="Li Y."/>
            <person name="Tan C."/>
            <person name="Li Z."/>
            <person name="Guo J."/>
            <person name="Li S."/>
            <person name="Chen X."/>
            <person name="Wang C."/>
            <person name="Dai X."/>
            <person name="Yang H."/>
            <person name="Song W."/>
            <person name="Hou L."/>
            <person name="Xu J."/>
            <person name="Tong Z."/>
            <person name="Xu A."/>
            <person name="Yuan X."/>
            <person name="Wang W."/>
            <person name="Yang Q."/>
            <person name="Chen L."/>
            <person name="Sun Z."/>
            <person name="Wang K."/>
            <person name="Pan B."/>
            <person name="Chen J."/>
            <person name="Bao Y."/>
            <person name="Liu F."/>
            <person name="Qi X."/>
            <person name="Gang D.R."/>
            <person name="Wen J."/>
            <person name="Li J."/>
        </authorList>
    </citation>
    <scope>NUCLEOTIDE SEQUENCE</scope>
    <source>
        <strain evidence="2">Dzin_1.0</strain>
    </source>
</reference>
<comment type="caution">
    <text evidence="2">The sequence shown here is derived from an EMBL/GenBank/DDBJ whole genome shotgun (WGS) entry which is preliminary data.</text>
</comment>
<gene>
    <name evidence="2" type="ORF">J5N97_018497</name>
</gene>
<dbReference type="EMBL" id="JAGGNH010000005">
    <property type="protein sequence ID" value="KAJ0970538.1"/>
    <property type="molecule type" value="Genomic_DNA"/>
</dbReference>
<evidence type="ECO:0000313" key="2">
    <source>
        <dbReference type="EMBL" id="KAJ0970538.1"/>
    </source>
</evidence>
<reference evidence="2" key="1">
    <citation type="submission" date="2021-03" db="EMBL/GenBank/DDBJ databases">
        <authorList>
            <person name="Li Z."/>
            <person name="Yang C."/>
        </authorList>
    </citation>
    <scope>NUCLEOTIDE SEQUENCE</scope>
    <source>
        <strain evidence="2">Dzin_1.0</strain>
        <tissue evidence="2">Leaf</tissue>
    </source>
</reference>
<evidence type="ECO:0000313" key="3">
    <source>
        <dbReference type="Proteomes" id="UP001085076"/>
    </source>
</evidence>
<protein>
    <submittedName>
        <fullName evidence="2">Uncharacterized protein</fullName>
    </submittedName>
</protein>
<evidence type="ECO:0000256" key="1">
    <source>
        <dbReference type="SAM" id="MobiDB-lite"/>
    </source>
</evidence>
<dbReference type="AlphaFoldDB" id="A0A9D5CCY2"/>
<organism evidence="2 3">
    <name type="scientific">Dioscorea zingiberensis</name>
    <dbReference type="NCBI Taxonomy" id="325984"/>
    <lineage>
        <taxon>Eukaryota</taxon>
        <taxon>Viridiplantae</taxon>
        <taxon>Streptophyta</taxon>
        <taxon>Embryophyta</taxon>
        <taxon>Tracheophyta</taxon>
        <taxon>Spermatophyta</taxon>
        <taxon>Magnoliopsida</taxon>
        <taxon>Liliopsida</taxon>
        <taxon>Dioscoreales</taxon>
        <taxon>Dioscoreaceae</taxon>
        <taxon>Dioscorea</taxon>
    </lineage>
</organism>
<dbReference type="Proteomes" id="UP001085076">
    <property type="component" value="Miscellaneous, Linkage group lg05"/>
</dbReference>
<sequence length="124" mass="12999">MHRVTAEDLLESIEQGEEGSGHRPKRVHRQPPPLPDGHGPRQVGVGEDRVRRRIETVEKALEGFLQLGVDGIEEAAEIAGAAVLGGDEVGDGSEPGGGGEVADVSKPSHSSVTTAVTKSPRVVR</sequence>
<keyword evidence="3" id="KW-1185">Reference proteome</keyword>
<feature type="compositionally biased region" description="Acidic residues" evidence="1">
    <location>
        <begin position="8"/>
        <end position="17"/>
    </location>
</feature>
<accession>A0A9D5CCY2</accession>
<proteinExistence type="predicted"/>
<feature type="region of interest" description="Disordered" evidence="1">
    <location>
        <begin position="1"/>
        <end position="48"/>
    </location>
</feature>
<name>A0A9D5CCY2_9LILI</name>
<feature type="region of interest" description="Disordered" evidence="1">
    <location>
        <begin position="86"/>
        <end position="124"/>
    </location>
</feature>